<dbReference type="OrthoDB" id="8265479at2"/>
<dbReference type="RefSeq" id="WP_106163294.1">
    <property type="nucleotide sequence ID" value="NZ_PVUF01000004.1"/>
</dbReference>
<dbReference type="AlphaFoldDB" id="A0A2T1AIE7"/>
<accession>A0A2T1AIE7</accession>
<reference evidence="1 2" key="1">
    <citation type="submission" date="2018-03" db="EMBL/GenBank/DDBJ databases">
        <title>Genomic Encyclopedia of Archaeal and Bacterial Type Strains, Phase II (KMG-II): from individual species to whole genera.</title>
        <authorList>
            <person name="Goeker M."/>
        </authorList>
    </citation>
    <scope>NUCLEOTIDE SEQUENCE [LARGE SCALE GENOMIC DNA]</scope>
    <source>
        <strain evidence="1 2">DSM 25328</strain>
    </source>
</reference>
<name>A0A2T1AIE7_TRISK</name>
<gene>
    <name evidence="1" type="ORF">CLV89_104181</name>
</gene>
<dbReference type="Proteomes" id="UP000237718">
    <property type="component" value="Unassembled WGS sequence"/>
</dbReference>
<proteinExistence type="predicted"/>
<evidence type="ECO:0000313" key="2">
    <source>
        <dbReference type="Proteomes" id="UP000237718"/>
    </source>
</evidence>
<evidence type="ECO:0000313" key="1">
    <source>
        <dbReference type="EMBL" id="PRZ48353.1"/>
    </source>
</evidence>
<comment type="caution">
    <text evidence="1">The sequence shown here is derived from an EMBL/GenBank/DDBJ whole genome shotgun (WGS) entry which is preliminary data.</text>
</comment>
<organism evidence="1 2">
    <name type="scientific">Tritonibacter scottomollicae</name>
    <name type="common">Epibacterium scottomollicae</name>
    <dbReference type="NCBI Taxonomy" id="483013"/>
    <lineage>
        <taxon>Bacteria</taxon>
        <taxon>Pseudomonadati</taxon>
        <taxon>Pseudomonadota</taxon>
        <taxon>Alphaproteobacteria</taxon>
        <taxon>Rhodobacterales</taxon>
        <taxon>Paracoccaceae</taxon>
        <taxon>Tritonibacter</taxon>
    </lineage>
</organism>
<protein>
    <submittedName>
        <fullName evidence="1">Uncharacterized protein</fullName>
    </submittedName>
</protein>
<sequence>MPLSWPLTVDQFFAGLPIQKISCRLGRSETTSETGGGEIISHGMGTRLWRGRVVLDKDTHAYWAAVEAKLALLEQPGASLLLWDTRMRGTILDPDLALLGASAPVIGDLAANNRELGLSGLPAGYEISAGDLLGFTYGANPTRYAYHRVVVGSSADGSGVASNIEVIPYIRPGAQTGAAVTLGVPVLKARIATAEYGESRASLSEGGSFEWVQTLR</sequence>
<dbReference type="EMBL" id="PVUF01000004">
    <property type="protein sequence ID" value="PRZ48353.1"/>
    <property type="molecule type" value="Genomic_DNA"/>
</dbReference>